<dbReference type="Proteomes" id="UP001460072">
    <property type="component" value="Unassembled WGS sequence"/>
</dbReference>
<keyword evidence="3" id="KW-1185">Reference proteome</keyword>
<organism evidence="2 3">
    <name type="scientific">Flavobacterium aureirubrum</name>
    <dbReference type="NCBI Taxonomy" id="3133147"/>
    <lineage>
        <taxon>Bacteria</taxon>
        <taxon>Pseudomonadati</taxon>
        <taxon>Bacteroidota</taxon>
        <taxon>Flavobacteriia</taxon>
        <taxon>Flavobacteriales</taxon>
        <taxon>Flavobacteriaceae</taxon>
        <taxon>Flavobacterium</taxon>
    </lineage>
</organism>
<keyword evidence="1" id="KW-0732">Signal</keyword>
<feature type="chain" id="PRO_5045177308" description="YARHG domain-containing protein" evidence="1">
    <location>
        <begin position="18"/>
        <end position="72"/>
    </location>
</feature>
<dbReference type="RefSeq" id="WP_342695477.1">
    <property type="nucleotide sequence ID" value="NZ_JBCGDO010000006.1"/>
</dbReference>
<sequence>MKKIFLLASLIMLSGHAMPKTLEDIQVRGTCAIIYDNVYNYSVTHGYSECESQEMAAAAFLQCEKTTKKGIR</sequence>
<protein>
    <recommendedName>
        <fullName evidence="4">YARHG domain-containing protein</fullName>
    </recommendedName>
</protein>
<evidence type="ECO:0008006" key="4">
    <source>
        <dbReference type="Google" id="ProtNLM"/>
    </source>
</evidence>
<comment type="caution">
    <text evidence="2">The sequence shown here is derived from an EMBL/GenBank/DDBJ whole genome shotgun (WGS) entry which is preliminary data.</text>
</comment>
<evidence type="ECO:0000313" key="2">
    <source>
        <dbReference type="EMBL" id="MEM0542256.1"/>
    </source>
</evidence>
<evidence type="ECO:0000313" key="3">
    <source>
        <dbReference type="Proteomes" id="UP001460072"/>
    </source>
</evidence>
<accession>A0ABU9N504</accession>
<dbReference type="EMBL" id="JBCGDO010000006">
    <property type="protein sequence ID" value="MEM0542256.1"/>
    <property type="molecule type" value="Genomic_DNA"/>
</dbReference>
<gene>
    <name evidence="2" type="ORF">WFZ85_06485</name>
</gene>
<reference evidence="2 3" key="1">
    <citation type="submission" date="2024-03" db="EMBL/GenBank/DDBJ databases">
        <title>Two novel species of the genus Flavobacterium exhibiting potentially degradation of complex polysaccharides.</title>
        <authorList>
            <person name="Lian X."/>
        </authorList>
    </citation>
    <scope>NUCLEOTIDE SEQUENCE [LARGE SCALE GENOMIC DNA]</scope>
    <source>
        <strain evidence="3">j3</strain>
    </source>
</reference>
<evidence type="ECO:0000256" key="1">
    <source>
        <dbReference type="SAM" id="SignalP"/>
    </source>
</evidence>
<feature type="signal peptide" evidence="1">
    <location>
        <begin position="1"/>
        <end position="17"/>
    </location>
</feature>
<proteinExistence type="predicted"/>
<name>A0ABU9N504_9FLAO</name>